<dbReference type="GeneID" id="19686859"/>
<keyword evidence="2" id="KW-1185">Reference proteome</keyword>
<reference evidence="1 2" key="1">
    <citation type="submission" date="2013-04" db="EMBL/GenBank/DDBJ databases">
        <title>Complete Genome Sequence of Cronobacter sakazakii Bacteriophage CR8.</title>
        <authorList>
            <person name="Kim Y."/>
            <person name="Shin H."/>
            <person name="Ryu S."/>
        </authorList>
    </citation>
    <scope>NUCLEOTIDE SEQUENCE [LARGE SCALE GENOMIC DNA]</scope>
</reference>
<dbReference type="EMBL" id="KC954774">
    <property type="protein sequence ID" value="AIA64638.1"/>
    <property type="molecule type" value="Genomic_DNA"/>
</dbReference>
<dbReference type="RefSeq" id="YP_009042345.1">
    <property type="nucleotide sequence ID" value="NC_024354.1"/>
</dbReference>
<name>A0A060AMC9_9CAUD</name>
<evidence type="ECO:0000313" key="1">
    <source>
        <dbReference type="EMBL" id="AIA64638.1"/>
    </source>
</evidence>
<dbReference type="Proteomes" id="UP000026984">
    <property type="component" value="Segment"/>
</dbReference>
<protein>
    <submittedName>
        <fullName evidence="1">Uncharacterized protein</fullName>
    </submittedName>
</protein>
<gene>
    <name evidence="1" type="ORF">CR8_108</name>
</gene>
<evidence type="ECO:0000313" key="2">
    <source>
        <dbReference type="Proteomes" id="UP000026984"/>
    </source>
</evidence>
<sequence>MKEDLTGQINLRLSNAPKTNEPDKRLIGFVVGVDELEHGMGWFSPLLEQYCALYLKTKGYDVIKKPVNDRLTLEERA</sequence>
<organism evidence="1 2">
    <name type="scientific">Cronobacter phage CR8</name>
    <dbReference type="NCBI Taxonomy" id="1327934"/>
    <lineage>
        <taxon>Viruses</taxon>
        <taxon>Duplodnaviria</taxon>
        <taxon>Heunggongvirae</taxon>
        <taxon>Uroviricota</taxon>
        <taxon>Caudoviricetes</taxon>
        <taxon>Vequintavirinae</taxon>
        <taxon>Certrevirus</taxon>
        <taxon>Certrevirus CR8</taxon>
    </lineage>
</organism>
<dbReference type="KEGG" id="vg:19686859"/>
<proteinExistence type="predicted"/>
<accession>A0A060AMC9</accession>